<feature type="region of interest" description="Disordered" evidence="1">
    <location>
        <begin position="1"/>
        <end position="33"/>
    </location>
</feature>
<dbReference type="InParanoid" id="A0A0D2AL42"/>
<evidence type="ECO:0000313" key="2">
    <source>
        <dbReference type="EMBL" id="KIW07250.1"/>
    </source>
</evidence>
<organism evidence="2 3">
    <name type="scientific">Verruconis gallopava</name>
    <dbReference type="NCBI Taxonomy" id="253628"/>
    <lineage>
        <taxon>Eukaryota</taxon>
        <taxon>Fungi</taxon>
        <taxon>Dikarya</taxon>
        <taxon>Ascomycota</taxon>
        <taxon>Pezizomycotina</taxon>
        <taxon>Dothideomycetes</taxon>
        <taxon>Pleosporomycetidae</taxon>
        <taxon>Venturiales</taxon>
        <taxon>Sympoventuriaceae</taxon>
        <taxon>Verruconis</taxon>
    </lineage>
</organism>
<name>A0A0D2AL42_9PEZI</name>
<gene>
    <name evidence="2" type="ORF">PV09_02105</name>
</gene>
<dbReference type="HOGENOM" id="CLU_802151_0_0_1"/>
<feature type="compositionally biased region" description="Polar residues" evidence="1">
    <location>
        <begin position="1"/>
        <end position="12"/>
    </location>
</feature>
<dbReference type="AlphaFoldDB" id="A0A0D2AL42"/>
<sequence length="346" mass="39076">MFKRSPGSTSGDDVSRKGRAKPRPAGYKDKNPHNLVDAQRRAEYLQKYWWIPASGTAGLPKDPMSKQARVDKLFAAMTDFSDVWDSDNIFTEGRSIDNDDIEYACMRIGDAIDDLHRNGLCVPHIADPTMKEVLRKQKRWRVDTFERDMTATEREDAIADHLRHYKKACLDAIDRTKELSLLFVAAPITAGKRRDANAKSNYTRKKRSSTFQKSRFVTGVTEIDRNIGSGNLSCSFSQITPAVPLTDRVAYGTEYLNLEDKDVQISDATSNAGCVSEDPALSMNFANSMMLSRDMLNETQTVLTENSTPFFRDENINADVDWIGIDSIPEMQYDWLSEPDGYLIGR</sequence>
<evidence type="ECO:0000256" key="1">
    <source>
        <dbReference type="SAM" id="MobiDB-lite"/>
    </source>
</evidence>
<dbReference type="Proteomes" id="UP000053259">
    <property type="component" value="Unassembled WGS sequence"/>
</dbReference>
<reference evidence="2 3" key="1">
    <citation type="submission" date="2015-01" db="EMBL/GenBank/DDBJ databases">
        <title>The Genome Sequence of Ochroconis gallopava CBS43764.</title>
        <authorList>
            <consortium name="The Broad Institute Genomics Platform"/>
            <person name="Cuomo C."/>
            <person name="de Hoog S."/>
            <person name="Gorbushina A."/>
            <person name="Stielow B."/>
            <person name="Teixiera M."/>
            <person name="Abouelleil A."/>
            <person name="Chapman S.B."/>
            <person name="Priest M."/>
            <person name="Young S.K."/>
            <person name="Wortman J."/>
            <person name="Nusbaum C."/>
            <person name="Birren B."/>
        </authorList>
    </citation>
    <scope>NUCLEOTIDE SEQUENCE [LARGE SCALE GENOMIC DNA]</scope>
    <source>
        <strain evidence="2 3">CBS 43764</strain>
    </source>
</reference>
<dbReference type="VEuPathDB" id="FungiDB:PV09_02105"/>
<evidence type="ECO:0000313" key="3">
    <source>
        <dbReference type="Proteomes" id="UP000053259"/>
    </source>
</evidence>
<dbReference type="EMBL" id="KN847533">
    <property type="protein sequence ID" value="KIW07250.1"/>
    <property type="molecule type" value="Genomic_DNA"/>
</dbReference>
<protein>
    <submittedName>
        <fullName evidence="2">Uncharacterized protein</fullName>
    </submittedName>
</protein>
<accession>A0A0D2AL42</accession>
<proteinExistence type="predicted"/>
<keyword evidence="3" id="KW-1185">Reference proteome</keyword>
<dbReference type="RefSeq" id="XP_016217119.1">
    <property type="nucleotide sequence ID" value="XM_016355103.1"/>
</dbReference>
<dbReference type="GeneID" id="27310078"/>